<organism evidence="10 11">
    <name type="scientific">Halalkalibacillus sediminis</name>
    <dbReference type="NCBI Taxonomy" id="2018042"/>
    <lineage>
        <taxon>Bacteria</taxon>
        <taxon>Bacillati</taxon>
        <taxon>Bacillota</taxon>
        <taxon>Bacilli</taxon>
        <taxon>Bacillales</taxon>
        <taxon>Bacillaceae</taxon>
        <taxon>Halalkalibacillus</taxon>
    </lineage>
</organism>
<dbReference type="GO" id="GO:0005886">
    <property type="term" value="C:plasma membrane"/>
    <property type="evidence" value="ECO:0007669"/>
    <property type="project" value="UniProtKB-SubCell"/>
</dbReference>
<dbReference type="PANTHER" id="PTHR34296:SF2">
    <property type="entry name" value="ABC TRANSPORTER GUANOSINE-BINDING PROTEIN NUPN"/>
    <property type="match status" value="1"/>
</dbReference>
<name>A0A2I0QWK1_9BACI</name>
<evidence type="ECO:0000256" key="7">
    <source>
        <dbReference type="SAM" id="MobiDB-lite"/>
    </source>
</evidence>
<dbReference type="InterPro" id="IPR050957">
    <property type="entry name" value="BMP_lipoprotein"/>
</dbReference>
<evidence type="ECO:0000256" key="8">
    <source>
        <dbReference type="SAM" id="SignalP"/>
    </source>
</evidence>
<evidence type="ECO:0000256" key="4">
    <source>
        <dbReference type="ARBA" id="ARBA00022729"/>
    </source>
</evidence>
<dbReference type="RefSeq" id="WP_101330422.1">
    <property type="nucleotide sequence ID" value="NZ_PJNH01000001.1"/>
</dbReference>
<keyword evidence="6" id="KW-0449">Lipoprotein</keyword>
<feature type="chain" id="PRO_5038510574" evidence="8">
    <location>
        <begin position="23"/>
        <end position="396"/>
    </location>
</feature>
<accession>A0A2I0QWK1</accession>
<dbReference type="EMBL" id="PJNH01000001">
    <property type="protein sequence ID" value="PKR78679.1"/>
    <property type="molecule type" value="Genomic_DNA"/>
</dbReference>
<comment type="similarity">
    <text evidence="2">Belongs to the BMP lipoprotein family.</text>
</comment>
<comment type="caution">
    <text evidence="10">The sequence shown here is derived from an EMBL/GenBank/DDBJ whole genome shotgun (WGS) entry which is preliminary data.</text>
</comment>
<keyword evidence="5" id="KW-0472">Membrane</keyword>
<dbReference type="Pfam" id="PF02608">
    <property type="entry name" value="Bmp"/>
    <property type="match status" value="1"/>
</dbReference>
<dbReference type="Proteomes" id="UP000243524">
    <property type="component" value="Unassembled WGS sequence"/>
</dbReference>
<dbReference type="OrthoDB" id="9784230at2"/>
<evidence type="ECO:0000313" key="10">
    <source>
        <dbReference type="EMBL" id="PKR78679.1"/>
    </source>
</evidence>
<dbReference type="AlphaFoldDB" id="A0A2I0QWK1"/>
<keyword evidence="4 8" id="KW-0732">Signal</keyword>
<dbReference type="PROSITE" id="PS51257">
    <property type="entry name" value="PROKAR_LIPOPROTEIN"/>
    <property type="match status" value="1"/>
</dbReference>
<comment type="subcellular location">
    <subcellularLocation>
        <location evidence="1">Cell membrane</location>
        <topology evidence="1">Lipid-anchor</topology>
    </subcellularLocation>
</comment>
<evidence type="ECO:0000256" key="1">
    <source>
        <dbReference type="ARBA" id="ARBA00004193"/>
    </source>
</evidence>
<evidence type="ECO:0000259" key="9">
    <source>
        <dbReference type="Pfam" id="PF02608"/>
    </source>
</evidence>
<feature type="signal peptide" evidence="8">
    <location>
        <begin position="1"/>
        <end position="22"/>
    </location>
</feature>
<dbReference type="Gene3D" id="3.40.50.2300">
    <property type="match status" value="2"/>
</dbReference>
<evidence type="ECO:0000313" key="11">
    <source>
        <dbReference type="Proteomes" id="UP000243524"/>
    </source>
</evidence>
<gene>
    <name evidence="10" type="ORF">CEY16_02670</name>
</gene>
<keyword evidence="11" id="KW-1185">Reference proteome</keyword>
<sequence length="396" mass="42327">MKMRNFLMIVAMLFALSFVLVACGSSDDSEEGSNGDDTSEETDSGDSESSDEESGESSEEGSEGESASGDFSAAMVTDVGGVDDKSFNQSAWEGLQAFGDENGLTEGDGYAYAQSNSNGDYEPNLTRLTKQGYNLVFGIGFKLTDAITKVAQQNPDTNYALVDAVSEAENVANIVFKEHQGSFLAGVAAANKTESKQVGFVGGIDSPLINKFEAGFEAGVKSVDSSIEVEVQYAESFDDAARGRQIASSMYNSGIDVIYHAAGGAGNGVFNEAKDIKNNDPEAYVWVIGVDRDQYEEGAVTVDGTDYNVTLTSMVKRVDNAVVDVSTRAMEGDFPGGETIEYGLEDEGVSIARTNEEAFTEEIGTAVDEWQQKILDGEVEVPSTREDLETFLSEME</sequence>
<dbReference type="CDD" id="cd06354">
    <property type="entry name" value="PBP1_PrnA-like"/>
    <property type="match status" value="1"/>
</dbReference>
<feature type="compositionally biased region" description="Acidic residues" evidence="7">
    <location>
        <begin position="27"/>
        <end position="63"/>
    </location>
</feature>
<reference evidence="10 11" key="1">
    <citation type="submission" date="2017-06" db="EMBL/GenBank/DDBJ databases">
        <title>the draft geome sequence of Illustriluteabacillus marina B3227.</title>
        <authorList>
            <person name="He R.-H."/>
            <person name="Du Z.-J."/>
        </authorList>
    </citation>
    <scope>NUCLEOTIDE SEQUENCE [LARGE SCALE GENOMIC DNA]</scope>
    <source>
        <strain evidence="10 11">B3227</strain>
    </source>
</reference>
<keyword evidence="3" id="KW-1003">Cell membrane</keyword>
<evidence type="ECO:0000256" key="6">
    <source>
        <dbReference type="ARBA" id="ARBA00023288"/>
    </source>
</evidence>
<dbReference type="PANTHER" id="PTHR34296">
    <property type="entry name" value="TRANSCRIPTIONAL ACTIVATOR PROTEIN MED"/>
    <property type="match status" value="1"/>
</dbReference>
<proteinExistence type="inferred from homology"/>
<evidence type="ECO:0000256" key="5">
    <source>
        <dbReference type="ARBA" id="ARBA00023136"/>
    </source>
</evidence>
<feature type="domain" description="ABC transporter substrate-binding protein PnrA-like" evidence="9">
    <location>
        <begin position="72"/>
        <end position="384"/>
    </location>
</feature>
<dbReference type="SUPFAM" id="SSF53822">
    <property type="entry name" value="Periplasmic binding protein-like I"/>
    <property type="match status" value="1"/>
</dbReference>
<evidence type="ECO:0000256" key="3">
    <source>
        <dbReference type="ARBA" id="ARBA00022475"/>
    </source>
</evidence>
<evidence type="ECO:0000256" key="2">
    <source>
        <dbReference type="ARBA" id="ARBA00008610"/>
    </source>
</evidence>
<protein>
    <submittedName>
        <fullName evidence="10">BMP family ABC transporter substrate-binding protein</fullName>
    </submittedName>
</protein>
<dbReference type="InterPro" id="IPR003760">
    <property type="entry name" value="PnrA-like"/>
</dbReference>
<dbReference type="InterPro" id="IPR028082">
    <property type="entry name" value="Peripla_BP_I"/>
</dbReference>
<feature type="region of interest" description="Disordered" evidence="7">
    <location>
        <begin position="25"/>
        <end position="70"/>
    </location>
</feature>